<dbReference type="Pfam" id="PF02754">
    <property type="entry name" value="CCG"/>
    <property type="match status" value="2"/>
</dbReference>
<dbReference type="PANTHER" id="PTHR30296">
    <property type="entry name" value="UNCHARACTERIZED PROTEIN YKGE"/>
    <property type="match status" value="1"/>
</dbReference>
<evidence type="ECO:0000313" key="2">
    <source>
        <dbReference type="EMBL" id="QDU32481.1"/>
    </source>
</evidence>
<dbReference type="EMBL" id="CP036425">
    <property type="protein sequence ID" value="QDU32481.1"/>
    <property type="molecule type" value="Genomic_DNA"/>
</dbReference>
<feature type="domain" description="Cysteine-rich" evidence="1">
    <location>
        <begin position="134"/>
        <end position="217"/>
    </location>
</feature>
<dbReference type="InterPro" id="IPR004017">
    <property type="entry name" value="Cys_rich_dom"/>
</dbReference>
<keyword evidence="3" id="KW-1185">Reference proteome</keyword>
<sequence length="254" mass="28417">MKVALFITCLTDNFYPRTGIALVKILEHLGCEVVFPEEQTCCGQPMWNNGFAEETRGLAKRMIDVFEGYEYVVTPSGSCAAMVRDYYEEAFEGMPEWQAKARNLAERTYEFIEFLVKVAKIDLREFGAKWDGDVTYHYSCHLRGIGMTDEAVQLLKQIEGVRYHELEKMEQCCGFGGTFAMKFSEVSGEMSRDKVGCIEKTGAKVVVVNDAGCSMNIEGTCRREGVDVKFMSLAEIIAESLSLMDDSDQVGANG</sequence>
<evidence type="ECO:0000313" key="3">
    <source>
        <dbReference type="Proteomes" id="UP000317369"/>
    </source>
</evidence>
<organism evidence="2 3">
    <name type="scientific">Poriferisphaera corsica</name>
    <dbReference type="NCBI Taxonomy" id="2528020"/>
    <lineage>
        <taxon>Bacteria</taxon>
        <taxon>Pseudomonadati</taxon>
        <taxon>Planctomycetota</taxon>
        <taxon>Phycisphaerae</taxon>
        <taxon>Phycisphaerales</taxon>
        <taxon>Phycisphaeraceae</taxon>
        <taxon>Poriferisphaera</taxon>
    </lineage>
</organism>
<dbReference type="RefSeq" id="WP_145074137.1">
    <property type="nucleotide sequence ID" value="NZ_CP036425.1"/>
</dbReference>
<accession>A0A517YQK4</accession>
<dbReference type="PANTHER" id="PTHR30296:SF0">
    <property type="entry name" value="LACTATE UTILIZATION PROTEIN A"/>
    <property type="match status" value="1"/>
</dbReference>
<dbReference type="GO" id="GO:0016491">
    <property type="term" value="F:oxidoreductase activity"/>
    <property type="evidence" value="ECO:0007669"/>
    <property type="project" value="UniProtKB-ARBA"/>
</dbReference>
<reference evidence="2 3" key="1">
    <citation type="submission" date="2019-02" db="EMBL/GenBank/DDBJ databases">
        <title>Deep-cultivation of Planctomycetes and their phenomic and genomic characterization uncovers novel biology.</title>
        <authorList>
            <person name="Wiegand S."/>
            <person name="Jogler M."/>
            <person name="Boedeker C."/>
            <person name="Pinto D."/>
            <person name="Vollmers J."/>
            <person name="Rivas-Marin E."/>
            <person name="Kohn T."/>
            <person name="Peeters S.H."/>
            <person name="Heuer A."/>
            <person name="Rast P."/>
            <person name="Oberbeckmann S."/>
            <person name="Bunk B."/>
            <person name="Jeske O."/>
            <person name="Meyerdierks A."/>
            <person name="Storesund J.E."/>
            <person name="Kallscheuer N."/>
            <person name="Luecker S."/>
            <person name="Lage O.M."/>
            <person name="Pohl T."/>
            <person name="Merkel B.J."/>
            <person name="Hornburger P."/>
            <person name="Mueller R.-W."/>
            <person name="Bruemmer F."/>
            <person name="Labrenz M."/>
            <person name="Spormann A.M."/>
            <person name="Op den Camp H."/>
            <person name="Overmann J."/>
            <person name="Amann R."/>
            <person name="Jetten M.S.M."/>
            <person name="Mascher T."/>
            <person name="Medema M.H."/>
            <person name="Devos D.P."/>
            <person name="Kaster A.-K."/>
            <person name="Ovreas L."/>
            <person name="Rohde M."/>
            <person name="Galperin M.Y."/>
            <person name="Jogler C."/>
        </authorList>
    </citation>
    <scope>NUCLEOTIDE SEQUENCE [LARGE SCALE GENOMIC DNA]</scope>
    <source>
        <strain evidence="2 3">KS4</strain>
    </source>
</reference>
<dbReference type="AlphaFoldDB" id="A0A517YQK4"/>
<feature type="domain" description="Cysteine-rich" evidence="1">
    <location>
        <begin position="3"/>
        <end position="83"/>
    </location>
</feature>
<dbReference type="OrthoDB" id="9770306at2"/>
<dbReference type="KEGG" id="pcor:KS4_05130"/>
<name>A0A517YQK4_9BACT</name>
<gene>
    <name evidence="2" type="primary">lutA</name>
    <name evidence="2" type="ORF">KS4_05130</name>
</gene>
<dbReference type="GO" id="GO:0005829">
    <property type="term" value="C:cytosol"/>
    <property type="evidence" value="ECO:0007669"/>
    <property type="project" value="TreeGrafter"/>
</dbReference>
<protein>
    <submittedName>
        <fullName evidence="2">Lactate utilization protein A</fullName>
    </submittedName>
</protein>
<proteinExistence type="predicted"/>
<evidence type="ECO:0000259" key="1">
    <source>
        <dbReference type="Pfam" id="PF02754"/>
    </source>
</evidence>
<dbReference type="Proteomes" id="UP000317369">
    <property type="component" value="Chromosome"/>
</dbReference>